<evidence type="ECO:0000313" key="3">
    <source>
        <dbReference type="EMBL" id="MFC3762404.1"/>
    </source>
</evidence>
<dbReference type="PROSITE" id="PS52006">
    <property type="entry name" value="GH64"/>
    <property type="match status" value="1"/>
</dbReference>
<keyword evidence="1" id="KW-0732">Signal</keyword>
<sequence length="381" mass="40363">MLSFAAVVIAAPAAEAVPATIPLTITNNSGQSGPVYIYNLGTFLATGQQGWVDGAGTFHPWPGGGDPPVPAPDASIPGPAAGQSTTIQVPKMSGRIYFSYGSKLVFRLAPGGLVQPAVQNPSDPNRDILFNWSEYTLNDDGIWINSTQVDMYSVPYAVGVRRADGSTAETGHLKPGGYSAVYAGLRAQPGGWGGLIQTRGDGTVLRALAPGYGIETGALPASVMGDFVDRVWARYRSATLTVTPFGDRPDVRYTGRVEGETFVFRNTSGGVATTFVKPDSDSVLRCYKHLDAPNDEVRGPISRTLCACFNRSTLLVNASQPDPDAGAFYADAVTNHFSRIIHAQMVDGKAYGFPFDDVGHHESLVHDGNPQSASLILDPLS</sequence>
<dbReference type="Proteomes" id="UP001595699">
    <property type="component" value="Unassembled WGS sequence"/>
</dbReference>
<feature type="domain" description="GH64" evidence="2">
    <location>
        <begin position="18"/>
        <end position="379"/>
    </location>
</feature>
<evidence type="ECO:0000256" key="1">
    <source>
        <dbReference type="SAM" id="SignalP"/>
    </source>
</evidence>
<gene>
    <name evidence="3" type="ORF">ACFOUW_16300</name>
</gene>
<dbReference type="RefSeq" id="WP_239553897.1">
    <property type="nucleotide sequence ID" value="NZ_JAFBCM010000001.1"/>
</dbReference>
<feature type="signal peptide" evidence="1">
    <location>
        <begin position="1"/>
        <end position="16"/>
    </location>
</feature>
<organism evidence="3 4">
    <name type="scientific">Tenggerimyces flavus</name>
    <dbReference type="NCBI Taxonomy" id="1708749"/>
    <lineage>
        <taxon>Bacteria</taxon>
        <taxon>Bacillati</taxon>
        <taxon>Actinomycetota</taxon>
        <taxon>Actinomycetes</taxon>
        <taxon>Propionibacteriales</taxon>
        <taxon>Nocardioidaceae</taxon>
        <taxon>Tenggerimyces</taxon>
    </lineage>
</organism>
<dbReference type="InterPro" id="IPR042517">
    <property type="entry name" value="Glyco_hydro_64_N_2"/>
</dbReference>
<dbReference type="PANTHER" id="PTHR38165:SF1">
    <property type="entry name" value="GLUCANASE B"/>
    <property type="match status" value="1"/>
</dbReference>
<protein>
    <submittedName>
        <fullName evidence="3">Glycoside hydrolase family 64 protein</fullName>
    </submittedName>
</protein>
<dbReference type="InterPro" id="IPR032477">
    <property type="entry name" value="Glyco_hydro_64"/>
</dbReference>
<dbReference type="Gene3D" id="3.30.920.50">
    <property type="entry name" value="Beta-1,3-glucanase, C-terminal domain"/>
    <property type="match status" value="1"/>
</dbReference>
<keyword evidence="4" id="KW-1185">Reference proteome</keyword>
<feature type="chain" id="PRO_5046752252" evidence="1">
    <location>
        <begin position="17"/>
        <end position="381"/>
    </location>
</feature>
<dbReference type="InterPro" id="IPR037398">
    <property type="entry name" value="Glyco_hydro_64_fam"/>
</dbReference>
<dbReference type="PANTHER" id="PTHR38165">
    <property type="match status" value="1"/>
</dbReference>
<reference evidence="4" key="1">
    <citation type="journal article" date="2019" name="Int. J. Syst. Evol. Microbiol.">
        <title>The Global Catalogue of Microorganisms (GCM) 10K type strain sequencing project: providing services to taxonomists for standard genome sequencing and annotation.</title>
        <authorList>
            <consortium name="The Broad Institute Genomics Platform"/>
            <consortium name="The Broad Institute Genome Sequencing Center for Infectious Disease"/>
            <person name="Wu L."/>
            <person name="Ma J."/>
        </authorList>
    </citation>
    <scope>NUCLEOTIDE SEQUENCE [LARGE SCALE GENOMIC DNA]</scope>
    <source>
        <strain evidence="4">CGMCC 4.7241</strain>
    </source>
</reference>
<accession>A0ABV7YDI9</accession>
<evidence type="ECO:0000259" key="2">
    <source>
        <dbReference type="PROSITE" id="PS52006"/>
    </source>
</evidence>
<dbReference type="Pfam" id="PF16483">
    <property type="entry name" value="Glyco_hydro_64"/>
    <property type="match status" value="1"/>
</dbReference>
<evidence type="ECO:0000313" key="4">
    <source>
        <dbReference type="Proteomes" id="UP001595699"/>
    </source>
</evidence>
<proteinExistence type="predicted"/>
<dbReference type="Gene3D" id="2.60.110.10">
    <property type="entry name" value="Thaumatin"/>
    <property type="match status" value="1"/>
</dbReference>
<dbReference type="CDD" id="cd09216">
    <property type="entry name" value="GH64-LPHase-like"/>
    <property type="match status" value="1"/>
</dbReference>
<dbReference type="GO" id="GO:0016787">
    <property type="term" value="F:hydrolase activity"/>
    <property type="evidence" value="ECO:0007669"/>
    <property type="project" value="UniProtKB-KW"/>
</dbReference>
<name>A0ABV7YDI9_9ACTN</name>
<dbReference type="InterPro" id="IPR037176">
    <property type="entry name" value="Osmotin/thaumatin-like_sf"/>
</dbReference>
<keyword evidence="3" id="KW-0378">Hydrolase</keyword>
<dbReference type="EMBL" id="JBHRZH010000015">
    <property type="protein sequence ID" value="MFC3762404.1"/>
    <property type="molecule type" value="Genomic_DNA"/>
</dbReference>
<comment type="caution">
    <text evidence="3">The sequence shown here is derived from an EMBL/GenBank/DDBJ whole genome shotgun (WGS) entry which is preliminary data.</text>
</comment>